<protein>
    <submittedName>
        <fullName evidence="9">ABC transporter domain-containing protein</fullName>
    </submittedName>
</protein>
<name>A0A1I8FCN3_9PLAT</name>
<dbReference type="SUPFAM" id="SSF52540">
    <property type="entry name" value="P-loop containing nucleoside triphosphate hydrolases"/>
    <property type="match status" value="1"/>
</dbReference>
<dbReference type="GO" id="GO:0042626">
    <property type="term" value="F:ATPase-coupled transmembrane transporter activity"/>
    <property type="evidence" value="ECO:0007669"/>
    <property type="project" value="TreeGrafter"/>
</dbReference>
<dbReference type="WBParaSite" id="maker-unitig_28652-snap-gene-0.1-mRNA-1">
    <property type="protein sequence ID" value="maker-unitig_28652-snap-gene-0.1-mRNA-1"/>
    <property type="gene ID" value="maker-unitig_28652-snap-gene-0.1"/>
</dbReference>
<keyword evidence="5 7" id="KW-0472">Membrane</keyword>
<dbReference type="GO" id="GO:0005886">
    <property type="term" value="C:plasma membrane"/>
    <property type="evidence" value="ECO:0007669"/>
    <property type="project" value="TreeGrafter"/>
</dbReference>
<evidence type="ECO:0000256" key="4">
    <source>
        <dbReference type="ARBA" id="ARBA00022989"/>
    </source>
</evidence>
<keyword evidence="3 7" id="KW-0812">Transmembrane</keyword>
<feature type="transmembrane region" description="Helical" evidence="7">
    <location>
        <begin position="526"/>
        <end position="549"/>
    </location>
</feature>
<dbReference type="Gene3D" id="3.40.50.300">
    <property type="entry name" value="P-loop containing nucleotide triphosphate hydrolases"/>
    <property type="match status" value="1"/>
</dbReference>
<keyword evidence="2" id="KW-0813">Transport</keyword>
<evidence type="ECO:0000313" key="8">
    <source>
        <dbReference type="Proteomes" id="UP000095280"/>
    </source>
</evidence>
<sequence length="624" mass="67704">SLVENLTSARKGYLENQIRPTHAFSQALRASLLLLRAKTKGVGEGMRDEHSSSSAQVRPPKQLSSREAAAEEEMPLMPSAVGGCQRPATVRLREPSSRRQYPTAEAEGFAAGIDAWKWGIPTKTISSITLAAWENVNVFAACHRHDCCGRPTRRTQEADPTRVTGVAKPGTLTLAILGASGAGKEHSAQRCSRPETSPGLTIQGFSQRKDDMFIIGRMKVREHLWLSRRLLYANESKMSLRDRRQRVEEVLDEMGLVNGISGGEMKRLSFASEFANQSATDAFCDEPTSGLGTGYMAETVVRTLRRLAANGRTILRPRSRFATALFRPADADGEAAGRAYLGPASDALGFFADCGYPTCRRQLQPNPGDHFVHALGWRAAARKRVAGSEVDRSLAVWPFTQNIGPGRGRAGGRPLSGLSATASQVASVASQLTGQSPYERPGAGRCWRCCGAAGWPRLAGRERLRRAHPCRPSWWRVIVAAVYFDQRYDQNGVMNLNRRARRASSCCFRSASLWSSTGPSGWSASLSAFLMALLVVVLICKSAVSLAYFPPPARRIDIALAVSNPAILPFLRSWAILPQPGQPYLSGWTGSATCPGSATAYETLVVNQWSRVANISCPLDGSSG</sequence>
<dbReference type="InterPro" id="IPR050352">
    <property type="entry name" value="ABCG_transporters"/>
</dbReference>
<evidence type="ECO:0000256" key="6">
    <source>
        <dbReference type="SAM" id="MobiDB-lite"/>
    </source>
</evidence>
<dbReference type="PANTHER" id="PTHR48041">
    <property type="entry name" value="ABC TRANSPORTER G FAMILY MEMBER 28"/>
    <property type="match status" value="1"/>
</dbReference>
<keyword evidence="8" id="KW-1185">Reference proteome</keyword>
<dbReference type="PANTHER" id="PTHR48041:SF139">
    <property type="entry name" value="PROTEIN SCARLET"/>
    <property type="match status" value="1"/>
</dbReference>
<dbReference type="InterPro" id="IPR027417">
    <property type="entry name" value="P-loop_NTPase"/>
</dbReference>
<keyword evidence="4 7" id="KW-1133">Transmembrane helix</keyword>
<evidence type="ECO:0000256" key="3">
    <source>
        <dbReference type="ARBA" id="ARBA00022692"/>
    </source>
</evidence>
<dbReference type="Proteomes" id="UP000095280">
    <property type="component" value="Unplaced"/>
</dbReference>
<accession>A0A1I8FCN3</accession>
<feature type="region of interest" description="Disordered" evidence="6">
    <location>
        <begin position="43"/>
        <end position="73"/>
    </location>
</feature>
<evidence type="ECO:0000256" key="5">
    <source>
        <dbReference type="ARBA" id="ARBA00023136"/>
    </source>
</evidence>
<evidence type="ECO:0000313" key="9">
    <source>
        <dbReference type="WBParaSite" id="maker-unitig_28652-snap-gene-0.1-mRNA-1"/>
    </source>
</evidence>
<evidence type="ECO:0000256" key="2">
    <source>
        <dbReference type="ARBA" id="ARBA00022448"/>
    </source>
</evidence>
<comment type="subcellular location">
    <subcellularLocation>
        <location evidence="1">Membrane</location>
        <topology evidence="1">Multi-pass membrane protein</topology>
    </subcellularLocation>
</comment>
<dbReference type="AlphaFoldDB" id="A0A1I8FCN3"/>
<proteinExistence type="predicted"/>
<organism evidence="8 9">
    <name type="scientific">Macrostomum lignano</name>
    <dbReference type="NCBI Taxonomy" id="282301"/>
    <lineage>
        <taxon>Eukaryota</taxon>
        <taxon>Metazoa</taxon>
        <taxon>Spiralia</taxon>
        <taxon>Lophotrochozoa</taxon>
        <taxon>Platyhelminthes</taxon>
        <taxon>Rhabditophora</taxon>
        <taxon>Macrostomorpha</taxon>
        <taxon>Macrostomida</taxon>
        <taxon>Macrostomidae</taxon>
        <taxon>Macrostomum</taxon>
    </lineage>
</organism>
<reference evidence="9" key="1">
    <citation type="submission" date="2016-11" db="UniProtKB">
        <authorList>
            <consortium name="WormBaseParasite"/>
        </authorList>
    </citation>
    <scope>IDENTIFICATION</scope>
</reference>
<evidence type="ECO:0000256" key="7">
    <source>
        <dbReference type="SAM" id="Phobius"/>
    </source>
</evidence>
<evidence type="ECO:0000256" key="1">
    <source>
        <dbReference type="ARBA" id="ARBA00004141"/>
    </source>
</evidence>